<feature type="transmembrane region" description="Helical" evidence="9">
    <location>
        <begin position="295"/>
        <end position="313"/>
    </location>
</feature>
<keyword evidence="2" id="KW-0328">Glycosyltransferase</keyword>
<evidence type="ECO:0000256" key="9">
    <source>
        <dbReference type="SAM" id="Phobius"/>
    </source>
</evidence>
<feature type="transmembrane region" description="Helical" evidence="9">
    <location>
        <begin position="154"/>
        <end position="174"/>
    </location>
</feature>
<sequence>MLVSVNPRWLGLAASVLLATSGFLAGKPVPRDGAWLLGVIVWFVALAMLIRAWWTLRDATDQRGLLVTAALWSVPLLVAPPLGSHDIYAYACQGQLFDAGSDLYEVGPAALPCTWLSDVPELWRETPTPYGPLWIAVEGAAAWLAHGSLPAAVLLLRLAAVLGLVLCVAAVHRLSRGNALLAASPLVLVHVVSGAHNDVVLAGLVLAGFVAARRPGFAAAAASGLAFGLAVAVKVTALGAVPFALLLVFFAGTTRARWTSTLTFGVTIGATYALLAVLTGHGLGFLHALGSTSTMVQWLSIPTGVGMAVGYVLRLLGHPESFATAVAVARAVGLLALAVILLGLWWRTATTLASLKRAAHPGGAPINSGSATGPEPGGSVTTGRDATADRATASSATGGVTGGDAADGVTGGAADGGATGRRAQDVVLTAAGCGMLAAAVLGPVFYAWYAIAGIALLAGTTLTGRLRTVVLVAAAGLPLLTLPDSLGLATKTKVPGAFLDVALVTAAAVHLVRRRRRSAPPPTAHSTQGTPAVSGPATD</sequence>
<keyword evidence="4 9" id="KW-0812">Transmembrane</keyword>
<feature type="compositionally biased region" description="Low complexity" evidence="8">
    <location>
        <begin position="381"/>
        <end position="403"/>
    </location>
</feature>
<protein>
    <recommendedName>
        <fullName evidence="12">Integral membrane protein</fullName>
    </recommendedName>
</protein>
<evidence type="ECO:0000256" key="3">
    <source>
        <dbReference type="ARBA" id="ARBA00022679"/>
    </source>
</evidence>
<evidence type="ECO:0000256" key="1">
    <source>
        <dbReference type="ARBA" id="ARBA00004141"/>
    </source>
</evidence>
<evidence type="ECO:0000313" key="10">
    <source>
        <dbReference type="EMBL" id="GAA1560855.1"/>
    </source>
</evidence>
<comment type="subcellular location">
    <subcellularLocation>
        <location evidence="1">Membrane</location>
        <topology evidence="1">Multi-pass membrane protein</topology>
    </subcellularLocation>
</comment>
<proteinExistence type="inferred from homology"/>
<dbReference type="NCBIfam" id="NF038066">
    <property type="entry name" value="MptB"/>
    <property type="match status" value="1"/>
</dbReference>
<evidence type="ECO:0000256" key="6">
    <source>
        <dbReference type="ARBA" id="ARBA00023136"/>
    </source>
</evidence>
<evidence type="ECO:0000256" key="4">
    <source>
        <dbReference type="ARBA" id="ARBA00022692"/>
    </source>
</evidence>
<feature type="region of interest" description="Disordered" evidence="8">
    <location>
        <begin position="364"/>
        <end position="403"/>
    </location>
</feature>
<evidence type="ECO:0000256" key="5">
    <source>
        <dbReference type="ARBA" id="ARBA00022989"/>
    </source>
</evidence>
<evidence type="ECO:0000313" key="11">
    <source>
        <dbReference type="Proteomes" id="UP001501470"/>
    </source>
</evidence>
<evidence type="ECO:0008006" key="12">
    <source>
        <dbReference type="Google" id="ProtNLM"/>
    </source>
</evidence>
<keyword evidence="11" id="KW-1185">Reference proteome</keyword>
<feature type="transmembrane region" description="Helical" evidence="9">
    <location>
        <begin position="217"/>
        <end position="250"/>
    </location>
</feature>
<gene>
    <name evidence="10" type="ORF">GCM10009827_097670</name>
</gene>
<evidence type="ECO:0000256" key="8">
    <source>
        <dbReference type="SAM" id="MobiDB-lite"/>
    </source>
</evidence>
<keyword evidence="6 9" id="KW-0472">Membrane</keyword>
<keyword evidence="3" id="KW-0808">Transferase</keyword>
<comment type="similarity">
    <text evidence="7">Belongs to the MptA/B family.</text>
</comment>
<dbReference type="Pfam" id="PF26314">
    <property type="entry name" value="MptA_B_family"/>
    <property type="match status" value="1"/>
</dbReference>
<name>A0ABN2CN60_9ACTN</name>
<comment type="caution">
    <text evidence="10">The sequence shown here is derived from an EMBL/GenBank/DDBJ whole genome shotgun (WGS) entry which is preliminary data.</text>
</comment>
<dbReference type="EMBL" id="BAAAQD010000030">
    <property type="protein sequence ID" value="GAA1560855.1"/>
    <property type="molecule type" value="Genomic_DNA"/>
</dbReference>
<feature type="transmembrane region" description="Helical" evidence="9">
    <location>
        <begin position="262"/>
        <end position="283"/>
    </location>
</feature>
<feature type="region of interest" description="Disordered" evidence="8">
    <location>
        <begin position="515"/>
        <end position="539"/>
    </location>
</feature>
<feature type="transmembrane region" description="Helical" evidence="9">
    <location>
        <begin position="325"/>
        <end position="346"/>
    </location>
</feature>
<dbReference type="InterPro" id="IPR049829">
    <property type="entry name" value="MptA/B-like"/>
</dbReference>
<feature type="transmembrane region" description="Helical" evidence="9">
    <location>
        <begin position="35"/>
        <end position="53"/>
    </location>
</feature>
<dbReference type="Proteomes" id="UP001501470">
    <property type="component" value="Unassembled WGS sequence"/>
</dbReference>
<feature type="transmembrane region" description="Helical" evidence="9">
    <location>
        <begin position="435"/>
        <end position="457"/>
    </location>
</feature>
<accession>A0ABN2CN60</accession>
<evidence type="ECO:0000256" key="2">
    <source>
        <dbReference type="ARBA" id="ARBA00022676"/>
    </source>
</evidence>
<organism evidence="10 11">
    <name type="scientific">Dactylosporangium maewongense</name>
    <dbReference type="NCBI Taxonomy" id="634393"/>
    <lineage>
        <taxon>Bacteria</taxon>
        <taxon>Bacillati</taxon>
        <taxon>Actinomycetota</taxon>
        <taxon>Actinomycetes</taxon>
        <taxon>Micromonosporales</taxon>
        <taxon>Micromonosporaceae</taxon>
        <taxon>Dactylosporangium</taxon>
    </lineage>
</organism>
<reference evidence="10 11" key="1">
    <citation type="journal article" date="2019" name="Int. J. Syst. Evol. Microbiol.">
        <title>The Global Catalogue of Microorganisms (GCM) 10K type strain sequencing project: providing services to taxonomists for standard genome sequencing and annotation.</title>
        <authorList>
            <consortium name="The Broad Institute Genomics Platform"/>
            <consortium name="The Broad Institute Genome Sequencing Center for Infectious Disease"/>
            <person name="Wu L."/>
            <person name="Ma J."/>
        </authorList>
    </citation>
    <scope>NUCLEOTIDE SEQUENCE [LARGE SCALE GENOMIC DNA]</scope>
    <source>
        <strain evidence="10 11">JCM 15933</strain>
    </source>
</reference>
<evidence type="ECO:0000256" key="7">
    <source>
        <dbReference type="ARBA" id="ARBA00043987"/>
    </source>
</evidence>
<keyword evidence="5 9" id="KW-1133">Transmembrane helix</keyword>
<feature type="transmembrane region" description="Helical" evidence="9">
    <location>
        <begin position="186"/>
        <end position="211"/>
    </location>
</feature>